<gene>
    <name evidence="2" type="ORF">E2C01_074893</name>
</gene>
<evidence type="ECO:0000313" key="2">
    <source>
        <dbReference type="EMBL" id="MPC80316.1"/>
    </source>
</evidence>
<dbReference type="AlphaFoldDB" id="A0A5B7IEC8"/>
<sequence>MSLRRGGVGVRREGEERDTLTRFFSLTSPAFTSSHPPEGHPAFLPRYHATTRGTTPPSITLNGAWQSSRDKSRQLHLHEWQR</sequence>
<name>A0A5B7IEC8_PORTR</name>
<protein>
    <submittedName>
        <fullName evidence="2">Uncharacterized protein</fullName>
    </submittedName>
</protein>
<dbReference type="EMBL" id="VSRR010053678">
    <property type="protein sequence ID" value="MPC80316.1"/>
    <property type="molecule type" value="Genomic_DNA"/>
</dbReference>
<evidence type="ECO:0000256" key="1">
    <source>
        <dbReference type="SAM" id="MobiDB-lite"/>
    </source>
</evidence>
<feature type="region of interest" description="Disordered" evidence="1">
    <location>
        <begin position="29"/>
        <end position="82"/>
    </location>
</feature>
<keyword evidence="3" id="KW-1185">Reference proteome</keyword>
<accession>A0A5B7IEC8</accession>
<reference evidence="2 3" key="1">
    <citation type="submission" date="2019-05" db="EMBL/GenBank/DDBJ databases">
        <title>Another draft genome of Portunus trituberculatus and its Hox gene families provides insights of decapod evolution.</title>
        <authorList>
            <person name="Jeong J.-H."/>
            <person name="Song I."/>
            <person name="Kim S."/>
            <person name="Choi T."/>
            <person name="Kim D."/>
            <person name="Ryu S."/>
            <person name="Kim W."/>
        </authorList>
    </citation>
    <scope>NUCLEOTIDE SEQUENCE [LARGE SCALE GENOMIC DNA]</scope>
    <source>
        <tissue evidence="2">Muscle</tissue>
    </source>
</reference>
<dbReference type="Proteomes" id="UP000324222">
    <property type="component" value="Unassembled WGS sequence"/>
</dbReference>
<organism evidence="2 3">
    <name type="scientific">Portunus trituberculatus</name>
    <name type="common">Swimming crab</name>
    <name type="synonym">Neptunus trituberculatus</name>
    <dbReference type="NCBI Taxonomy" id="210409"/>
    <lineage>
        <taxon>Eukaryota</taxon>
        <taxon>Metazoa</taxon>
        <taxon>Ecdysozoa</taxon>
        <taxon>Arthropoda</taxon>
        <taxon>Crustacea</taxon>
        <taxon>Multicrustacea</taxon>
        <taxon>Malacostraca</taxon>
        <taxon>Eumalacostraca</taxon>
        <taxon>Eucarida</taxon>
        <taxon>Decapoda</taxon>
        <taxon>Pleocyemata</taxon>
        <taxon>Brachyura</taxon>
        <taxon>Eubrachyura</taxon>
        <taxon>Portunoidea</taxon>
        <taxon>Portunidae</taxon>
        <taxon>Portuninae</taxon>
        <taxon>Portunus</taxon>
    </lineage>
</organism>
<comment type="caution">
    <text evidence="2">The sequence shown here is derived from an EMBL/GenBank/DDBJ whole genome shotgun (WGS) entry which is preliminary data.</text>
</comment>
<proteinExistence type="predicted"/>
<evidence type="ECO:0000313" key="3">
    <source>
        <dbReference type="Proteomes" id="UP000324222"/>
    </source>
</evidence>
<feature type="compositionally biased region" description="Polar residues" evidence="1">
    <location>
        <begin position="51"/>
        <end position="67"/>
    </location>
</feature>
<feature type="compositionally biased region" description="Basic and acidic residues" evidence="1">
    <location>
        <begin position="68"/>
        <end position="82"/>
    </location>
</feature>